<keyword evidence="1" id="KW-0472">Membrane</keyword>
<evidence type="ECO:0000313" key="3">
    <source>
        <dbReference type="Proteomes" id="UP000005732"/>
    </source>
</evidence>
<dbReference type="HOGENOM" id="CLU_1342343_0_0_5"/>
<feature type="transmembrane region" description="Helical" evidence="1">
    <location>
        <begin position="84"/>
        <end position="110"/>
    </location>
</feature>
<dbReference type="EMBL" id="JH719395">
    <property type="protein sequence ID" value="EJC80231.1"/>
    <property type="molecule type" value="Genomic_DNA"/>
</dbReference>
<reference evidence="2 3" key="1">
    <citation type="submission" date="2012-02" db="EMBL/GenBank/DDBJ databases">
        <title>Improved High-Quality Draft Sequence of Rhizobium leguminosarum bv. trifolii WSM2297.</title>
        <authorList>
            <consortium name="US DOE Joint Genome Institute"/>
            <person name="Lucas S."/>
            <person name="Han J."/>
            <person name="Lapidus A."/>
            <person name="Cheng J.-F."/>
            <person name="Goodwin L."/>
            <person name="Pitluck S."/>
            <person name="Peters L."/>
            <person name="Ovchinnikova G."/>
            <person name="Zhang X."/>
            <person name="Detter J.C."/>
            <person name="Han C."/>
            <person name="Tapia R."/>
            <person name="Land M."/>
            <person name="Hauser L."/>
            <person name="Kyrpides N."/>
            <person name="Ivanova N."/>
            <person name="Pagani I."/>
            <person name="Brau L."/>
            <person name="Yates R."/>
            <person name="O'Hara G."/>
            <person name="Rui T."/>
            <person name="Howieson J."/>
            <person name="Reeve W."/>
            <person name="Woyke T."/>
        </authorList>
    </citation>
    <scope>NUCLEOTIDE SEQUENCE [LARGE SCALE GENOMIC DNA]</scope>
    <source>
        <strain evidence="2 3">WSM2297</strain>
    </source>
</reference>
<name>J0W3F5_RHILT</name>
<evidence type="ECO:0000256" key="1">
    <source>
        <dbReference type="SAM" id="Phobius"/>
    </source>
</evidence>
<protein>
    <submittedName>
        <fullName evidence="2">Uncharacterized protein</fullName>
    </submittedName>
</protein>
<dbReference type="RefSeq" id="WP_003580750.1">
    <property type="nucleotide sequence ID" value="NZ_JH719395.1"/>
</dbReference>
<evidence type="ECO:0000313" key="2">
    <source>
        <dbReference type="EMBL" id="EJC80231.1"/>
    </source>
</evidence>
<feature type="transmembrane region" description="Helical" evidence="1">
    <location>
        <begin position="31"/>
        <end position="51"/>
    </location>
</feature>
<dbReference type="AlphaFoldDB" id="J0W3F5"/>
<dbReference type="Proteomes" id="UP000005732">
    <property type="component" value="Unassembled WGS sequence"/>
</dbReference>
<keyword evidence="1" id="KW-1133">Transmembrane helix</keyword>
<feature type="transmembrane region" description="Helical" evidence="1">
    <location>
        <begin position="131"/>
        <end position="149"/>
    </location>
</feature>
<keyword evidence="1" id="KW-0812">Transmembrane</keyword>
<feature type="transmembrane region" description="Helical" evidence="1">
    <location>
        <begin position="161"/>
        <end position="185"/>
    </location>
</feature>
<organism evidence="2 3">
    <name type="scientific">Rhizobium leguminosarum bv. trifolii WSM2297</name>
    <dbReference type="NCBI Taxonomy" id="754762"/>
    <lineage>
        <taxon>Bacteria</taxon>
        <taxon>Pseudomonadati</taxon>
        <taxon>Pseudomonadota</taxon>
        <taxon>Alphaproteobacteria</taxon>
        <taxon>Hyphomicrobiales</taxon>
        <taxon>Rhizobiaceae</taxon>
        <taxon>Rhizobium/Agrobacterium group</taxon>
        <taxon>Rhizobium</taxon>
    </lineage>
</organism>
<sequence length="204" mass="23253">MFKSFAGVDLFFRLQNPVFIKRYEIHISGPPLDMVILSISVLFLWVTRASLLDHVSPYLRYILVILPKYHYELPWLAENHPEQVALYTCLSFSLITFTFAKTLLLSLYIISSKLGREVIVADSKSFVKKSLVYLLTFVTFIFVIPMPVYGAGASTTVLGNAYFLTFSNIVFLWMLSGGISANVLLAKRIKRPNRRDQVEVITTD</sequence>
<gene>
    <name evidence="2" type="ORF">Rleg4DRAFT_1851</name>
</gene>
<proteinExistence type="predicted"/>
<accession>J0W3F5</accession>